<evidence type="ECO:0000313" key="8">
    <source>
        <dbReference type="EMBL" id="KQJ87653.1"/>
    </source>
</evidence>
<feature type="coiled-coil region" evidence="3">
    <location>
        <begin position="132"/>
        <end position="162"/>
    </location>
</feature>
<dbReference type="Gramene" id="PNT63185">
    <property type="protein sequence ID" value="PNT63185"/>
    <property type="gene ID" value="BRADI_4g12770v3"/>
</dbReference>
<dbReference type="FunFam" id="1.10.10.10:FF:000322">
    <property type="entry name" value="Probable disease resistance protein At1g63360"/>
    <property type="match status" value="1"/>
</dbReference>
<dbReference type="Gene3D" id="1.20.5.4130">
    <property type="match status" value="1"/>
</dbReference>
<dbReference type="InterPro" id="IPR058922">
    <property type="entry name" value="WHD_DRP"/>
</dbReference>
<evidence type="ECO:0000259" key="6">
    <source>
        <dbReference type="Pfam" id="PF23559"/>
    </source>
</evidence>
<dbReference type="InterPro" id="IPR027417">
    <property type="entry name" value="P-loop_NTPase"/>
</dbReference>
<dbReference type="InterPro" id="IPR055414">
    <property type="entry name" value="LRR_R13L4/SHOC2-like"/>
</dbReference>
<dbReference type="InterPro" id="IPR032675">
    <property type="entry name" value="LRR_dom_sf"/>
</dbReference>
<dbReference type="Pfam" id="PF23598">
    <property type="entry name" value="LRR_14"/>
    <property type="match status" value="1"/>
</dbReference>
<reference evidence="9" key="3">
    <citation type="submission" date="2018-08" db="UniProtKB">
        <authorList>
            <consortium name="EnsemblPlants"/>
        </authorList>
    </citation>
    <scope>IDENTIFICATION</scope>
    <source>
        <strain evidence="9">cv. Bd21</strain>
    </source>
</reference>
<feature type="domain" description="NB-ARC" evidence="5">
    <location>
        <begin position="221"/>
        <end position="347"/>
    </location>
</feature>
<dbReference type="Pfam" id="PF23559">
    <property type="entry name" value="WHD_DRP"/>
    <property type="match status" value="1"/>
</dbReference>
<dbReference type="GO" id="GO:0002758">
    <property type="term" value="P:innate immune response-activating signaling pathway"/>
    <property type="evidence" value="ECO:0007669"/>
    <property type="project" value="UniProtKB-ARBA"/>
</dbReference>
<dbReference type="GO" id="GO:0042742">
    <property type="term" value="P:defense response to bacterium"/>
    <property type="evidence" value="ECO:0007669"/>
    <property type="project" value="UniProtKB-ARBA"/>
</dbReference>
<feature type="domain" description="Disease resistance R13L4/SHOC-2-like LRR" evidence="7">
    <location>
        <begin position="524"/>
        <end position="857"/>
    </location>
</feature>
<dbReference type="SUPFAM" id="SSF52058">
    <property type="entry name" value="L domain-like"/>
    <property type="match status" value="1"/>
</dbReference>
<dbReference type="EnsemblPlants" id="KQJ87654">
    <property type="protein sequence ID" value="KQJ87654"/>
    <property type="gene ID" value="BRADI_4g12770v3"/>
</dbReference>
<dbReference type="EnsemblPlants" id="PNT63185">
    <property type="protein sequence ID" value="PNT63185"/>
    <property type="gene ID" value="BRADI_4g12770v3"/>
</dbReference>
<dbReference type="OrthoDB" id="692321at2759"/>
<dbReference type="SUPFAM" id="SSF52540">
    <property type="entry name" value="P-loop containing nucleoside triphosphate hydrolases"/>
    <property type="match status" value="1"/>
</dbReference>
<dbReference type="EMBL" id="CM000883">
    <property type="protein sequence ID" value="PNT63185.1"/>
    <property type="molecule type" value="Genomic_DNA"/>
</dbReference>
<dbReference type="Proteomes" id="UP000008810">
    <property type="component" value="Chromosome 4"/>
</dbReference>
<dbReference type="Gene3D" id="3.80.10.10">
    <property type="entry name" value="Ribonuclease Inhibitor"/>
    <property type="match status" value="1"/>
</dbReference>
<evidence type="ECO:0000256" key="1">
    <source>
        <dbReference type="ARBA" id="ARBA00022737"/>
    </source>
</evidence>
<dbReference type="GO" id="GO:0043531">
    <property type="term" value="F:ADP binding"/>
    <property type="evidence" value="ECO:0007669"/>
    <property type="project" value="InterPro"/>
</dbReference>
<keyword evidence="1" id="KW-0677">Repeat</keyword>
<feature type="domain" description="Disease resistance protein winged helix" evidence="6">
    <location>
        <begin position="403"/>
        <end position="474"/>
    </location>
</feature>
<dbReference type="RefSeq" id="XP_024310172.1">
    <property type="nucleotide sequence ID" value="XM_024454404.1"/>
</dbReference>
<evidence type="ECO:0000313" key="10">
    <source>
        <dbReference type="Proteomes" id="UP000008810"/>
    </source>
</evidence>
<dbReference type="STRING" id="15368.A0A0Q3L4S4"/>
<dbReference type="Gene3D" id="1.10.10.10">
    <property type="entry name" value="Winged helix-like DNA-binding domain superfamily/Winged helix DNA-binding domain"/>
    <property type="match status" value="1"/>
</dbReference>
<dbReference type="InterPro" id="IPR044974">
    <property type="entry name" value="Disease_R_plants"/>
</dbReference>
<dbReference type="InterPro" id="IPR036388">
    <property type="entry name" value="WH-like_DNA-bd_sf"/>
</dbReference>
<dbReference type="EnsemblPlants" id="KQJ87653">
    <property type="protein sequence ID" value="KQJ87653"/>
    <property type="gene ID" value="BRADI_4g12770v3"/>
</dbReference>
<feature type="compositionally biased region" description="Polar residues" evidence="4">
    <location>
        <begin position="921"/>
        <end position="945"/>
    </location>
</feature>
<accession>A0A0Q3L4S4</accession>
<evidence type="ECO:0000259" key="5">
    <source>
        <dbReference type="Pfam" id="PF00931"/>
    </source>
</evidence>
<dbReference type="Gene3D" id="3.40.50.300">
    <property type="entry name" value="P-loop containing nucleotide triphosphate hydrolases"/>
    <property type="match status" value="1"/>
</dbReference>
<keyword evidence="2" id="KW-0611">Plant defense</keyword>
<evidence type="ECO:0000313" key="9">
    <source>
        <dbReference type="EnsemblPlants" id="KQJ87653"/>
    </source>
</evidence>
<evidence type="ECO:0000256" key="3">
    <source>
        <dbReference type="SAM" id="Coils"/>
    </source>
</evidence>
<proteinExistence type="predicted"/>
<dbReference type="PRINTS" id="PR00364">
    <property type="entry name" value="DISEASERSIST"/>
</dbReference>
<sequence>MSWLETSTEEEEDAWLQGAMDLPVSVSLGPMGTVFHQLHSAMDSRDARLKRVKAEIQMLQQGFEGLCTDLKDSSQPEDDKEIIALTGNFWTRQVRDLCYDTSDYLDDVLMQPLHQPVDASGRSSGKRGPKIAKDLSQLIARVEEARKSVEEARETRKRFNLRLAEESTTKPDSGHAGVSHLNPQLSQVQVDIHVNKLIKLLGAFEDHDGDSSNHDDDGTNKKLKVTTIFGYAGVGKTTVARTLFHQYGRKFQCRAFVRVSRDPDMMRLLTNMLSQIKAPLPQAPSDVQGLLASLTKHLQGKRYLIIIDDIWDTATWDIISHALPGGDCCRIIATTQVEDVASACCGYQLKHIYKIIPLNDDQLEKSEGDYTTNHSSEGLKEALKLVYNNLPLHLQTCLLYLNMYPEGYTIRKDELVKQWVAEGFIRAVQGRDMEDVAGGYFDDLVRRGMIQSVDTDHNGKVLSCTLHHMVLDLIRQKSMEEDFVTIVKYFQRTLGLPDKVRRLSVQFGGAKGANTIPENIRKSQVRSLAFSGYFKSVPSLVDYGLLQVFVLHIWADQDKIVDLSSIDELYRLRFLKIECNITVKLPDKIRALQHLGTLQVDGLSNVPSDIVHLEKLQHLRLPSEAILPDEVDGMTYRPTLRYFGLGSNLQDNAMDLSMLASLQDLQLTCSTVKLAENMVANMKYLGLILEKLSNLKSVVLASQVNTSSMHISCDSFSSVSPVTVNLERLELWPRICIFPSLPKWFSALDKLCILKIAVRELSNIDIDILRGLVALTAVSLYIQTAPGLVVFGKAGFSALKYFKVKCSEPWLKFEAGGMPNLRKLKLVFNAKEVQQHGAAPICIEHLPGLKEISAKIGGSVAALSISVSNDPRNPKIIEQRLDWNFCADKDRSMRAMQEQGGEIIEEKGEILEENIFDVPQTQDKYQGEDGSSQPYTHSRISTFMESSSRPPPRRPNRRRELLSMWARDSSPELVSSSPPTSSSSRGPIIRSTIQRVRISPRDRRGAEGPRPPNSLQTSSSPTSKSKKPQDLSGRA</sequence>
<dbReference type="EMBL" id="CM000883">
    <property type="protein sequence ID" value="KQJ87653.1"/>
    <property type="molecule type" value="Genomic_DNA"/>
</dbReference>
<evidence type="ECO:0000256" key="2">
    <source>
        <dbReference type="ARBA" id="ARBA00022821"/>
    </source>
</evidence>
<dbReference type="AlphaFoldDB" id="A0A0Q3L4S4"/>
<gene>
    <name evidence="9" type="primary">LOC100828923</name>
    <name evidence="8" type="ORF">BRADI_4g12770v3</name>
</gene>
<keyword evidence="10" id="KW-1185">Reference proteome</keyword>
<dbReference type="EMBL" id="CM000883">
    <property type="protein sequence ID" value="KQJ87654.1"/>
    <property type="molecule type" value="Genomic_DNA"/>
</dbReference>
<organism evidence="8">
    <name type="scientific">Brachypodium distachyon</name>
    <name type="common">Purple false brome</name>
    <name type="synonym">Trachynia distachya</name>
    <dbReference type="NCBI Taxonomy" id="15368"/>
    <lineage>
        <taxon>Eukaryota</taxon>
        <taxon>Viridiplantae</taxon>
        <taxon>Streptophyta</taxon>
        <taxon>Embryophyta</taxon>
        <taxon>Tracheophyta</taxon>
        <taxon>Spermatophyta</taxon>
        <taxon>Magnoliopsida</taxon>
        <taxon>Liliopsida</taxon>
        <taxon>Poales</taxon>
        <taxon>Poaceae</taxon>
        <taxon>BOP clade</taxon>
        <taxon>Pooideae</taxon>
        <taxon>Stipodae</taxon>
        <taxon>Brachypodieae</taxon>
        <taxon>Brachypodium</taxon>
    </lineage>
</organism>
<dbReference type="KEGG" id="bdi:100828923"/>
<dbReference type="ExpressionAtlas" id="A0A0Q3L4S4">
    <property type="expression patterns" value="baseline"/>
</dbReference>
<dbReference type="GeneID" id="100828923"/>
<dbReference type="Gramene" id="KQJ87653">
    <property type="protein sequence ID" value="KQJ87653"/>
    <property type="gene ID" value="BRADI_4g12770v3"/>
</dbReference>
<reference evidence="8 9" key="1">
    <citation type="journal article" date="2010" name="Nature">
        <title>Genome sequencing and analysis of the model grass Brachypodium distachyon.</title>
        <authorList>
            <consortium name="International Brachypodium Initiative"/>
        </authorList>
    </citation>
    <scope>NUCLEOTIDE SEQUENCE [LARGE SCALE GENOMIC DNA]</scope>
    <source>
        <strain evidence="8 9">Bd21</strain>
    </source>
</reference>
<dbReference type="PANTHER" id="PTHR23155">
    <property type="entry name" value="DISEASE RESISTANCE PROTEIN RP"/>
    <property type="match status" value="1"/>
</dbReference>
<protein>
    <recommendedName>
        <fullName evidence="11">NB-ARC domain-containing protein</fullName>
    </recommendedName>
</protein>
<dbReference type="Pfam" id="PF00931">
    <property type="entry name" value="NB-ARC"/>
    <property type="match status" value="1"/>
</dbReference>
<dbReference type="GO" id="GO:0009626">
    <property type="term" value="P:plant-type hypersensitive response"/>
    <property type="evidence" value="ECO:0007669"/>
    <property type="project" value="UniProtKB-ARBA"/>
</dbReference>
<evidence type="ECO:0000256" key="4">
    <source>
        <dbReference type="SAM" id="MobiDB-lite"/>
    </source>
</evidence>
<name>A0A0Q3L4S4_BRADI</name>
<feature type="region of interest" description="Disordered" evidence="4">
    <location>
        <begin position="921"/>
        <end position="1035"/>
    </location>
</feature>
<dbReference type="Gramene" id="KQJ87654">
    <property type="protein sequence ID" value="KQJ87654"/>
    <property type="gene ID" value="BRADI_4g12770v3"/>
</dbReference>
<evidence type="ECO:0000259" key="7">
    <source>
        <dbReference type="Pfam" id="PF23598"/>
    </source>
</evidence>
<evidence type="ECO:0008006" key="11">
    <source>
        <dbReference type="Google" id="ProtNLM"/>
    </source>
</evidence>
<feature type="compositionally biased region" description="Low complexity" evidence="4">
    <location>
        <begin position="971"/>
        <end position="984"/>
    </location>
</feature>
<dbReference type="GO" id="GO:0098542">
    <property type="term" value="P:defense response to other organism"/>
    <property type="evidence" value="ECO:0000318"/>
    <property type="project" value="GO_Central"/>
</dbReference>
<dbReference type="InterPro" id="IPR002182">
    <property type="entry name" value="NB-ARC"/>
</dbReference>
<reference evidence="8" key="2">
    <citation type="submission" date="2017-06" db="EMBL/GenBank/DDBJ databases">
        <title>WGS assembly of Brachypodium distachyon.</title>
        <authorList>
            <consortium name="The International Brachypodium Initiative"/>
            <person name="Lucas S."/>
            <person name="Harmon-Smith M."/>
            <person name="Lail K."/>
            <person name="Tice H."/>
            <person name="Grimwood J."/>
            <person name="Bruce D."/>
            <person name="Barry K."/>
            <person name="Shu S."/>
            <person name="Lindquist E."/>
            <person name="Wang M."/>
            <person name="Pitluck S."/>
            <person name="Vogel J.P."/>
            <person name="Garvin D.F."/>
            <person name="Mockler T.C."/>
            <person name="Schmutz J."/>
            <person name="Rokhsar D."/>
            <person name="Bevan M.W."/>
        </authorList>
    </citation>
    <scope>NUCLEOTIDE SEQUENCE</scope>
    <source>
        <strain evidence="8">Bd21</strain>
    </source>
</reference>
<dbReference type="PANTHER" id="PTHR23155:SF1094">
    <property type="entry name" value="OS11G0686400 PROTEIN"/>
    <property type="match status" value="1"/>
</dbReference>
<keyword evidence="3" id="KW-0175">Coiled coil</keyword>